<protein>
    <recommendedName>
        <fullName evidence="3">FAD linked oxidase N-terminal domain-containing protein</fullName>
    </recommendedName>
</protein>
<dbReference type="AlphaFoldDB" id="A0A0B1S6K7"/>
<evidence type="ECO:0000313" key="4">
    <source>
        <dbReference type="EMBL" id="KHJ79107.1"/>
    </source>
</evidence>
<dbReference type="PANTHER" id="PTHR43716:SF1">
    <property type="entry name" value="D-2-HYDROXYGLUTARATE DEHYDROGENASE, MITOCHONDRIAL"/>
    <property type="match status" value="1"/>
</dbReference>
<dbReference type="EMBL" id="KN606916">
    <property type="protein sequence ID" value="KHJ79107.1"/>
    <property type="molecule type" value="Genomic_DNA"/>
</dbReference>
<dbReference type="InterPro" id="IPR006094">
    <property type="entry name" value="Oxid_FAD_bind_N"/>
</dbReference>
<organism evidence="4 5">
    <name type="scientific">Oesophagostomum dentatum</name>
    <name type="common">Nodular worm</name>
    <dbReference type="NCBI Taxonomy" id="61180"/>
    <lineage>
        <taxon>Eukaryota</taxon>
        <taxon>Metazoa</taxon>
        <taxon>Ecdysozoa</taxon>
        <taxon>Nematoda</taxon>
        <taxon>Chromadorea</taxon>
        <taxon>Rhabditida</taxon>
        <taxon>Rhabditina</taxon>
        <taxon>Rhabditomorpha</taxon>
        <taxon>Strongyloidea</taxon>
        <taxon>Strongylidae</taxon>
        <taxon>Oesophagostomum</taxon>
    </lineage>
</organism>
<dbReference type="GO" id="GO:0016491">
    <property type="term" value="F:oxidoreductase activity"/>
    <property type="evidence" value="ECO:0007669"/>
    <property type="project" value="UniProtKB-KW"/>
</dbReference>
<evidence type="ECO:0000259" key="3">
    <source>
        <dbReference type="Pfam" id="PF01565"/>
    </source>
</evidence>
<dbReference type="GO" id="GO:0050660">
    <property type="term" value="F:flavin adenine dinucleotide binding"/>
    <property type="evidence" value="ECO:0007669"/>
    <property type="project" value="InterPro"/>
</dbReference>
<sequence length="127" mass="14012">MLLKLLRHYARGMVTVARDLRFAIVQDADIRLFESICGREHVKTTEIDNYSTDWMKVFKGILSCDAGFILEDLDNKIAPYGYMMPLDLGAKGSCMIGGNVATSAGGIRLLRYGSLHAHLLGLTAVSF</sequence>
<name>A0A0B1S6K7_OESDE</name>
<dbReference type="Proteomes" id="UP000053660">
    <property type="component" value="Unassembled WGS sequence"/>
</dbReference>
<dbReference type="InterPro" id="IPR016169">
    <property type="entry name" value="FAD-bd_PCMH_sub2"/>
</dbReference>
<dbReference type="SUPFAM" id="SSF56176">
    <property type="entry name" value="FAD-binding/transporter-associated domain-like"/>
    <property type="match status" value="1"/>
</dbReference>
<evidence type="ECO:0000313" key="5">
    <source>
        <dbReference type="Proteomes" id="UP000053660"/>
    </source>
</evidence>
<gene>
    <name evidence="4" type="ORF">OESDEN_21255</name>
</gene>
<dbReference type="Pfam" id="PF01565">
    <property type="entry name" value="FAD_binding_4"/>
    <property type="match status" value="1"/>
</dbReference>
<evidence type="ECO:0000256" key="2">
    <source>
        <dbReference type="ARBA" id="ARBA00023002"/>
    </source>
</evidence>
<reference evidence="4 5" key="1">
    <citation type="submission" date="2014-03" db="EMBL/GenBank/DDBJ databases">
        <title>Draft genome of the hookworm Oesophagostomum dentatum.</title>
        <authorList>
            <person name="Mitreva M."/>
        </authorList>
    </citation>
    <scope>NUCLEOTIDE SEQUENCE [LARGE SCALE GENOMIC DNA]</scope>
    <source>
        <strain evidence="4 5">OD-Hann</strain>
    </source>
</reference>
<keyword evidence="2" id="KW-0560">Oxidoreductase</keyword>
<evidence type="ECO:0000256" key="1">
    <source>
        <dbReference type="ARBA" id="ARBA00001974"/>
    </source>
</evidence>
<dbReference type="InterPro" id="IPR036318">
    <property type="entry name" value="FAD-bd_PCMH-like_sf"/>
</dbReference>
<feature type="domain" description="FAD linked oxidase N-terminal" evidence="3">
    <location>
        <begin position="60"/>
        <end position="125"/>
    </location>
</feature>
<dbReference type="GO" id="GO:0005739">
    <property type="term" value="C:mitochondrion"/>
    <property type="evidence" value="ECO:0007669"/>
    <property type="project" value="TreeGrafter"/>
</dbReference>
<comment type="cofactor">
    <cofactor evidence="1">
        <name>FAD</name>
        <dbReference type="ChEBI" id="CHEBI:57692"/>
    </cofactor>
</comment>
<proteinExistence type="predicted"/>
<accession>A0A0B1S6K7</accession>
<dbReference type="Gene3D" id="3.30.465.10">
    <property type="match status" value="1"/>
</dbReference>
<dbReference type="InterPro" id="IPR051264">
    <property type="entry name" value="FAD-oxidored/transferase_4"/>
</dbReference>
<dbReference type="PANTHER" id="PTHR43716">
    <property type="entry name" value="D-2-HYDROXYGLUTARATE DEHYDROGENASE, MITOCHONDRIAL"/>
    <property type="match status" value="1"/>
</dbReference>
<dbReference type="OrthoDB" id="5332616at2759"/>
<keyword evidence="5" id="KW-1185">Reference proteome</keyword>